<feature type="domain" description="CS" evidence="5">
    <location>
        <begin position="38"/>
        <end position="146"/>
    </location>
</feature>
<dbReference type="PROSITE" id="PS51203">
    <property type="entry name" value="CS"/>
    <property type="match status" value="1"/>
</dbReference>
<dbReference type="Pfam" id="PF00011">
    <property type="entry name" value="HSP20"/>
    <property type="match status" value="1"/>
</dbReference>
<dbReference type="InterPro" id="IPR002068">
    <property type="entry name" value="A-crystallin/Hsp20_dom"/>
</dbReference>
<dbReference type="InterPro" id="IPR007052">
    <property type="entry name" value="CS_dom"/>
</dbReference>
<evidence type="ECO:0000256" key="1">
    <source>
        <dbReference type="PROSITE-ProRule" id="PRU00285"/>
    </source>
</evidence>
<accession>A0A1F6UWN4</accession>
<evidence type="ECO:0000313" key="7">
    <source>
        <dbReference type="Proteomes" id="UP000182253"/>
    </source>
</evidence>
<gene>
    <name evidence="6" type="ORF">A2645_00550</name>
</gene>
<dbReference type="Gene3D" id="2.60.40.790">
    <property type="match status" value="1"/>
</dbReference>
<evidence type="ECO:0000259" key="4">
    <source>
        <dbReference type="PROSITE" id="PS01031"/>
    </source>
</evidence>
<name>A0A1F6UWN4_9BACT</name>
<sequence>MKTSLWQKLTGSVNLEDEYGNEEELENKEGNEQETGEDAQLSIDVYQTPNEIILQTMVPGVRPEDLNIEIGRDVVTISGKREENRAITDDNYFVRELYWGSFSRTVMLPQEIDPEAAQAVEKHGLLLIKLPKIDKEKKSTLKVKSL</sequence>
<evidence type="ECO:0000256" key="3">
    <source>
        <dbReference type="SAM" id="MobiDB-lite"/>
    </source>
</evidence>
<proteinExistence type="inferred from homology"/>
<dbReference type="STRING" id="1801735.A2645_00550"/>
<dbReference type="PANTHER" id="PTHR11527">
    <property type="entry name" value="HEAT-SHOCK PROTEIN 20 FAMILY MEMBER"/>
    <property type="match status" value="1"/>
</dbReference>
<dbReference type="Proteomes" id="UP000182253">
    <property type="component" value="Unassembled WGS sequence"/>
</dbReference>
<dbReference type="SUPFAM" id="SSF49764">
    <property type="entry name" value="HSP20-like chaperones"/>
    <property type="match status" value="1"/>
</dbReference>
<evidence type="ECO:0000259" key="5">
    <source>
        <dbReference type="PROSITE" id="PS51203"/>
    </source>
</evidence>
<protein>
    <submittedName>
        <fullName evidence="6">Uncharacterized protein</fullName>
    </submittedName>
</protein>
<feature type="region of interest" description="Disordered" evidence="3">
    <location>
        <begin position="16"/>
        <end position="37"/>
    </location>
</feature>
<evidence type="ECO:0000313" key="6">
    <source>
        <dbReference type="EMBL" id="OGI61772.1"/>
    </source>
</evidence>
<dbReference type="InterPro" id="IPR008978">
    <property type="entry name" value="HSP20-like_chaperone"/>
</dbReference>
<feature type="domain" description="SHSP" evidence="4">
    <location>
        <begin position="34"/>
        <end position="146"/>
    </location>
</feature>
<dbReference type="EMBL" id="MFTL01000009">
    <property type="protein sequence ID" value="OGI61772.1"/>
    <property type="molecule type" value="Genomic_DNA"/>
</dbReference>
<organism evidence="6 7">
    <name type="scientific">Candidatus Nomurabacteria bacterium RIFCSPHIGHO2_01_FULL_39_9</name>
    <dbReference type="NCBI Taxonomy" id="1801735"/>
    <lineage>
        <taxon>Bacteria</taxon>
        <taxon>Candidatus Nomuraibacteriota</taxon>
    </lineage>
</organism>
<comment type="similarity">
    <text evidence="1 2">Belongs to the small heat shock protein (HSP20) family.</text>
</comment>
<reference evidence="6 7" key="1">
    <citation type="journal article" date="2016" name="Nat. Commun.">
        <title>Thousands of microbial genomes shed light on interconnected biogeochemical processes in an aquifer system.</title>
        <authorList>
            <person name="Anantharaman K."/>
            <person name="Brown C.T."/>
            <person name="Hug L.A."/>
            <person name="Sharon I."/>
            <person name="Castelle C.J."/>
            <person name="Probst A.J."/>
            <person name="Thomas B.C."/>
            <person name="Singh A."/>
            <person name="Wilkins M.J."/>
            <person name="Karaoz U."/>
            <person name="Brodie E.L."/>
            <person name="Williams K.H."/>
            <person name="Hubbard S.S."/>
            <person name="Banfield J.F."/>
        </authorList>
    </citation>
    <scope>NUCLEOTIDE SEQUENCE [LARGE SCALE GENOMIC DNA]</scope>
</reference>
<evidence type="ECO:0000256" key="2">
    <source>
        <dbReference type="RuleBase" id="RU003616"/>
    </source>
</evidence>
<dbReference type="AlphaFoldDB" id="A0A1F6UWN4"/>
<comment type="caution">
    <text evidence="6">The sequence shown here is derived from an EMBL/GenBank/DDBJ whole genome shotgun (WGS) entry which is preliminary data.</text>
</comment>
<dbReference type="PROSITE" id="PS01031">
    <property type="entry name" value="SHSP"/>
    <property type="match status" value="1"/>
</dbReference>
<dbReference type="InterPro" id="IPR031107">
    <property type="entry name" value="Small_HSP"/>
</dbReference>
<dbReference type="CDD" id="cd06464">
    <property type="entry name" value="ACD_sHsps-like"/>
    <property type="match status" value="1"/>
</dbReference>